<dbReference type="EMBL" id="PP965498">
    <property type="protein sequence ID" value="XCO00457.1"/>
    <property type="molecule type" value="Genomic_DNA"/>
</dbReference>
<evidence type="ECO:0000256" key="1">
    <source>
        <dbReference type="SAM" id="Phobius"/>
    </source>
</evidence>
<keyword evidence="1" id="KW-0472">Membrane</keyword>
<evidence type="ECO:0000313" key="2">
    <source>
        <dbReference type="EMBL" id="XCO00358.1"/>
    </source>
</evidence>
<evidence type="ECO:0000313" key="3">
    <source>
        <dbReference type="EMBL" id="XCO00457.1"/>
    </source>
</evidence>
<name>A0AAU8MHM4_9CAUD</name>
<feature type="transmembrane region" description="Helical" evidence="1">
    <location>
        <begin position="6"/>
        <end position="27"/>
    </location>
</feature>
<sequence>MDNILLFIPIFIFLYIKSNIIIINIFFNL</sequence>
<evidence type="ECO:0000313" key="4">
    <source>
        <dbReference type="EMBL" id="XCO00553.1"/>
    </source>
</evidence>
<protein>
    <submittedName>
        <fullName evidence="3">Uncharacterized protein</fullName>
    </submittedName>
</protein>
<keyword evidence="1" id="KW-1133">Transmembrane helix</keyword>
<dbReference type="EMBL" id="PP965499">
    <property type="protein sequence ID" value="XCO00553.1"/>
    <property type="molecule type" value="Genomic_DNA"/>
</dbReference>
<reference evidence="3" key="1">
    <citation type="submission" date="2024-06" db="EMBL/GenBank/DDBJ databases">
        <title>Intestivirid acquisition increases across infancy in a wild primate population.</title>
        <authorList>
            <person name="Schneider-Creas I.A."/>
            <person name="Moya I.L."/>
            <person name="Chiou K.L."/>
            <person name="Baniel A."/>
            <person name="Azanaw Haile A."/>
            <person name="Kebede F."/>
            <person name="Abebe B."/>
            <person name="Snyder-Mackler N."/>
            <person name="Varsani A."/>
        </authorList>
    </citation>
    <scope>NUCLEOTIDE SEQUENCE</scope>
    <source>
        <strain evidence="2">Int_RNL_2016_0117_DIX</strain>
        <strain evidence="4">Int_RNL_2017_0546_COW</strain>
        <strain evidence="3">Int_RNL_2018_0945_COW</strain>
    </source>
</reference>
<keyword evidence="1" id="KW-0812">Transmembrane</keyword>
<dbReference type="EMBL" id="PP965497">
    <property type="protein sequence ID" value="XCO00358.1"/>
    <property type="molecule type" value="Genomic_DNA"/>
</dbReference>
<organism evidence="3">
    <name type="scientific">Geladintestivirus 1</name>
    <dbReference type="NCBI Taxonomy" id="3233133"/>
    <lineage>
        <taxon>Viruses</taxon>
        <taxon>Duplodnaviria</taxon>
        <taxon>Heunggongvirae</taxon>
        <taxon>Uroviricota</taxon>
        <taxon>Caudoviricetes</taxon>
        <taxon>Crassvirales</taxon>
    </lineage>
</organism>
<accession>A0AAU8MHM4</accession>
<proteinExistence type="predicted"/>